<evidence type="ECO:0008006" key="5">
    <source>
        <dbReference type="Google" id="ProtNLM"/>
    </source>
</evidence>
<keyword evidence="4" id="KW-1185">Reference proteome</keyword>
<organism evidence="3 4">
    <name type="scientific">Trichoderma cornu-damae</name>
    <dbReference type="NCBI Taxonomy" id="654480"/>
    <lineage>
        <taxon>Eukaryota</taxon>
        <taxon>Fungi</taxon>
        <taxon>Dikarya</taxon>
        <taxon>Ascomycota</taxon>
        <taxon>Pezizomycotina</taxon>
        <taxon>Sordariomycetes</taxon>
        <taxon>Hypocreomycetidae</taxon>
        <taxon>Hypocreales</taxon>
        <taxon>Hypocreaceae</taxon>
        <taxon>Trichoderma</taxon>
    </lineage>
</organism>
<dbReference type="SUPFAM" id="SSF50685">
    <property type="entry name" value="Barwin-like endoglucanases"/>
    <property type="match status" value="1"/>
</dbReference>
<accession>A0A9P8QJD5</accession>
<feature type="chain" id="PRO_5040208548" description="Ecp2 effector protein domain-containing protein" evidence="2">
    <location>
        <begin position="19"/>
        <end position="166"/>
    </location>
</feature>
<comment type="caution">
    <text evidence="3">The sequence shown here is derived from an EMBL/GenBank/DDBJ whole genome shotgun (WGS) entry which is preliminary data.</text>
</comment>
<dbReference type="Gene3D" id="2.40.40.10">
    <property type="entry name" value="RlpA-like domain"/>
    <property type="match status" value="1"/>
</dbReference>
<reference evidence="3" key="1">
    <citation type="submission" date="2021-08" db="EMBL/GenBank/DDBJ databases">
        <title>Chromosome-Level Trichoderma cornu-damae using Hi-C Data.</title>
        <authorList>
            <person name="Kim C.S."/>
        </authorList>
    </citation>
    <scope>NUCLEOTIDE SEQUENCE</scope>
    <source>
        <strain evidence="3">KA19-0412C</strain>
    </source>
</reference>
<evidence type="ECO:0000256" key="1">
    <source>
        <dbReference type="SAM" id="MobiDB-lite"/>
    </source>
</evidence>
<feature type="signal peptide" evidence="2">
    <location>
        <begin position="1"/>
        <end position="18"/>
    </location>
</feature>
<dbReference type="EMBL" id="JAIWOZ010000006">
    <property type="protein sequence ID" value="KAH6604065.1"/>
    <property type="molecule type" value="Genomic_DNA"/>
</dbReference>
<sequence length="166" mass="17624">MKLSLSVISLALAFAASAAPVEKEEEEEQQQQQQQQQHVEGAATVSGSGTPGSIFQFGSASNCRSVFWQYGACGLSTFFADKVPASMPLVALPSGVFDRFGPSDQGNSLCAKVITMTHNGVTRQAVVADENTSSEQSIDMCLDLWQAFGGHDGDGTLIKPFTWSIA</sequence>
<gene>
    <name evidence="3" type="ORF">Trco_007511</name>
</gene>
<protein>
    <recommendedName>
        <fullName evidence="5">Ecp2 effector protein domain-containing protein</fullName>
    </recommendedName>
</protein>
<proteinExistence type="predicted"/>
<dbReference type="InterPro" id="IPR036908">
    <property type="entry name" value="RlpA-like_sf"/>
</dbReference>
<evidence type="ECO:0000313" key="4">
    <source>
        <dbReference type="Proteomes" id="UP000827724"/>
    </source>
</evidence>
<evidence type="ECO:0000313" key="3">
    <source>
        <dbReference type="EMBL" id="KAH6604065.1"/>
    </source>
</evidence>
<evidence type="ECO:0000256" key="2">
    <source>
        <dbReference type="SAM" id="SignalP"/>
    </source>
</evidence>
<feature type="region of interest" description="Disordered" evidence="1">
    <location>
        <begin position="21"/>
        <end position="45"/>
    </location>
</feature>
<name>A0A9P8QJD5_9HYPO</name>
<dbReference type="Proteomes" id="UP000827724">
    <property type="component" value="Unassembled WGS sequence"/>
</dbReference>
<dbReference type="AlphaFoldDB" id="A0A9P8QJD5"/>
<dbReference type="OrthoDB" id="623670at2759"/>
<keyword evidence="2" id="KW-0732">Signal</keyword>
<dbReference type="CDD" id="cd22191">
    <property type="entry name" value="DPBB_RlpA_EXP_N-like"/>
    <property type="match status" value="1"/>
</dbReference>